<feature type="region of interest" description="Disordered" evidence="1">
    <location>
        <begin position="29"/>
        <end position="55"/>
    </location>
</feature>
<dbReference type="AlphaFoldDB" id="A0A102K230"/>
<organism evidence="2 3">
    <name type="scientific">Burkholderia ubonensis</name>
    <dbReference type="NCBI Taxonomy" id="101571"/>
    <lineage>
        <taxon>Bacteria</taxon>
        <taxon>Pseudomonadati</taxon>
        <taxon>Pseudomonadota</taxon>
        <taxon>Betaproteobacteria</taxon>
        <taxon>Burkholderiales</taxon>
        <taxon>Burkholderiaceae</taxon>
        <taxon>Burkholderia</taxon>
        <taxon>Burkholderia cepacia complex</taxon>
    </lineage>
</organism>
<name>A0A102K230_9BURK</name>
<dbReference type="Proteomes" id="UP000065521">
    <property type="component" value="Unassembled WGS sequence"/>
</dbReference>
<gene>
    <name evidence="2" type="ORF">WI38_00090</name>
</gene>
<evidence type="ECO:0000313" key="3">
    <source>
        <dbReference type="Proteomes" id="UP000065521"/>
    </source>
</evidence>
<accession>A0A102K230</accession>
<proteinExistence type="predicted"/>
<protein>
    <submittedName>
        <fullName evidence="2">Uncharacterized protein</fullName>
    </submittedName>
</protein>
<comment type="caution">
    <text evidence="2">The sequence shown here is derived from an EMBL/GenBank/DDBJ whole genome shotgun (WGS) entry which is preliminary data.</text>
</comment>
<dbReference type="EMBL" id="LOTN01000033">
    <property type="protein sequence ID" value="KUZ89988.1"/>
    <property type="molecule type" value="Genomic_DNA"/>
</dbReference>
<evidence type="ECO:0000256" key="1">
    <source>
        <dbReference type="SAM" id="MobiDB-lite"/>
    </source>
</evidence>
<evidence type="ECO:0000313" key="2">
    <source>
        <dbReference type="EMBL" id="KUZ89988.1"/>
    </source>
</evidence>
<reference evidence="2 3" key="1">
    <citation type="submission" date="2015-11" db="EMBL/GenBank/DDBJ databases">
        <title>Expanding the genomic diversity of Burkholderia species for the development of highly accurate diagnostics.</title>
        <authorList>
            <person name="Sahl J."/>
            <person name="Keim P."/>
            <person name="Wagner D."/>
        </authorList>
    </citation>
    <scope>NUCLEOTIDE SEQUENCE [LARGE SCALE GENOMIC DNA]</scope>
    <source>
        <strain evidence="2 3">RF32-BP4</strain>
    </source>
</reference>
<sequence>MNGWVAALAGVVILYVLLRMLRRPQAPRATEAAKSAADDTAPPSLPAEPKQTLADQPDVASIDRVVVNATVDVAALRRDMTALLVECGALDPRVRDEHERLLPESQNLVISVPLRAIPSALIARLWENPVDNLQFSAYVTWRNRGYVHGAYGNIAALEQAFDAWLAAAPGWHDVGQERGSYIAGAFFTDEVVLHMERGYLDTSVAIDVVSRDVLRRDVRRQLAELRAHLSNHSTVDANRLDP</sequence>